<keyword evidence="6" id="KW-0812">Transmembrane</keyword>
<evidence type="ECO:0000256" key="6">
    <source>
        <dbReference type="SAM" id="Phobius"/>
    </source>
</evidence>
<evidence type="ECO:0000256" key="1">
    <source>
        <dbReference type="ARBA" id="ARBA00004236"/>
    </source>
</evidence>
<accession>A0A9Y1FPC8</accession>
<keyword evidence="6" id="KW-1133">Transmembrane helix</keyword>
<comment type="subcellular location">
    <subcellularLocation>
        <location evidence="1">Cell membrane</location>
    </subcellularLocation>
</comment>
<dbReference type="GO" id="GO:0016757">
    <property type="term" value="F:glycosyltransferase activity"/>
    <property type="evidence" value="ECO:0007669"/>
    <property type="project" value="UniProtKB-KW"/>
</dbReference>
<proteinExistence type="predicted"/>
<feature type="transmembrane region" description="Helical" evidence="6">
    <location>
        <begin position="167"/>
        <end position="186"/>
    </location>
</feature>
<dbReference type="AlphaFoldDB" id="A0A9Y1FPC8"/>
<dbReference type="SUPFAM" id="SSF53448">
    <property type="entry name" value="Nucleotide-diphospho-sugar transferases"/>
    <property type="match status" value="1"/>
</dbReference>
<evidence type="ECO:0000259" key="7">
    <source>
        <dbReference type="Pfam" id="PF00535"/>
    </source>
</evidence>
<name>A0A9Y1FPC8_9ARCH</name>
<dbReference type="EC" id="2.4.-.-" evidence="8"/>
<feature type="transmembrane region" description="Helical" evidence="6">
    <location>
        <begin position="312"/>
        <end position="331"/>
    </location>
</feature>
<keyword evidence="2" id="KW-1003">Cell membrane</keyword>
<gene>
    <name evidence="8" type="ORF">K9W46_14380</name>
</gene>
<dbReference type="PANTHER" id="PTHR43646:SF2">
    <property type="entry name" value="GLYCOSYLTRANSFERASE 2-LIKE DOMAIN-CONTAINING PROTEIN"/>
    <property type="match status" value="1"/>
</dbReference>
<evidence type="ECO:0000256" key="4">
    <source>
        <dbReference type="ARBA" id="ARBA00022679"/>
    </source>
</evidence>
<dbReference type="InterPro" id="IPR029044">
    <property type="entry name" value="Nucleotide-diphossugar_trans"/>
</dbReference>
<keyword evidence="4 8" id="KW-0808">Transferase</keyword>
<feature type="transmembrane region" description="Helical" evidence="6">
    <location>
        <begin position="280"/>
        <end position="300"/>
    </location>
</feature>
<protein>
    <submittedName>
        <fullName evidence="8">Glycosyltransferase</fullName>
        <ecNumber evidence="8">2.4.-.-</ecNumber>
    </submittedName>
</protein>
<sequence>MKLLYNGLYLLLVLVCLLYLIWIQKGSAIGWQLKPVTDANLPKVSIIIPTLNEERNIKNCLESLKNLDYPKEKIEIIVSDGGSKDATVQIANEYADVVIVDSEVPRGWMGKSYGCYLGYKESKGDILLFTDADTFHEERSLKINIFQLLGSESTLVSMLPYQKAKKWYEYMIGYYFFLSYFVGGPMKDIIDKNNKRAYMAIGQYLLFTRKGYEIIGGHEAVKDSIIEDIALAKRVKEFGQKIYFLEPNRLVSTRMYPDNFLSFYKGFRKVIFEGLLNFPIWRIFFIILWISYSFISAYFVVQTIVDNPVWSIDLLFNLGLYFGFSASYFSYWHKRGDGSLFFYLFHPIGMTITVIIIIISIIQGVLGKPIQWKNRQYINTRKDNQKKDKIEQNEEILNGEIEEQVVVVLK</sequence>
<dbReference type="Pfam" id="PF00535">
    <property type="entry name" value="Glycos_transf_2"/>
    <property type="match status" value="1"/>
</dbReference>
<keyword evidence="3 8" id="KW-0328">Glycosyltransferase</keyword>
<keyword evidence="5 6" id="KW-0472">Membrane</keyword>
<feature type="transmembrane region" description="Helical" evidence="6">
    <location>
        <begin position="6"/>
        <end position="23"/>
    </location>
</feature>
<feature type="domain" description="Glycosyltransferase 2-like" evidence="7">
    <location>
        <begin position="45"/>
        <end position="193"/>
    </location>
</feature>
<dbReference type="Proteomes" id="UP001200513">
    <property type="component" value="Chromosome"/>
</dbReference>
<organism evidence="8">
    <name type="scientific">Candidatus Heimdallarchaeum endolithica</name>
    <dbReference type="NCBI Taxonomy" id="2876572"/>
    <lineage>
        <taxon>Archaea</taxon>
        <taxon>Promethearchaeati</taxon>
        <taxon>Candidatus Heimdallarchaeota</taxon>
        <taxon>Candidatus Heimdallarchaeia (ex Rinke et al. 2021) (nom. nud.)</taxon>
        <taxon>Candidatus Heimdallarchaeales</taxon>
        <taxon>Candidatus Heimdallarchaeaceae</taxon>
        <taxon>Candidatus Heimdallarchaeum</taxon>
    </lineage>
</organism>
<evidence type="ECO:0000313" key="8">
    <source>
        <dbReference type="EMBL" id="UJG43543.1"/>
    </source>
</evidence>
<evidence type="ECO:0000256" key="3">
    <source>
        <dbReference type="ARBA" id="ARBA00022676"/>
    </source>
</evidence>
<feature type="transmembrane region" description="Helical" evidence="6">
    <location>
        <begin position="343"/>
        <end position="366"/>
    </location>
</feature>
<reference evidence="8" key="1">
    <citation type="journal article" date="2022" name="Nat. Microbiol.">
        <title>Unique mobile elements and scalable gene flow at the prokaryote-eukaryote boundary revealed by circularized Asgard archaea genomes.</title>
        <authorList>
            <person name="Wu F."/>
            <person name="Speth D.R."/>
            <person name="Philosof A."/>
            <person name="Cremiere A."/>
            <person name="Narayanan A."/>
            <person name="Barco R.A."/>
            <person name="Connon S.A."/>
            <person name="Amend J.P."/>
            <person name="Antoshechkin I.A."/>
            <person name="Orphan V.J."/>
        </authorList>
    </citation>
    <scope>NUCLEOTIDE SEQUENCE</scope>
    <source>
        <strain evidence="8">PR6</strain>
    </source>
</reference>
<evidence type="ECO:0000256" key="2">
    <source>
        <dbReference type="ARBA" id="ARBA00022475"/>
    </source>
</evidence>
<dbReference type="Gene3D" id="3.90.550.10">
    <property type="entry name" value="Spore Coat Polysaccharide Biosynthesis Protein SpsA, Chain A"/>
    <property type="match status" value="1"/>
</dbReference>
<dbReference type="EMBL" id="CP084167">
    <property type="protein sequence ID" value="UJG43543.1"/>
    <property type="molecule type" value="Genomic_DNA"/>
</dbReference>
<dbReference type="GO" id="GO:0005886">
    <property type="term" value="C:plasma membrane"/>
    <property type="evidence" value="ECO:0007669"/>
    <property type="project" value="UniProtKB-SubCell"/>
</dbReference>
<evidence type="ECO:0000256" key="5">
    <source>
        <dbReference type="ARBA" id="ARBA00023136"/>
    </source>
</evidence>
<dbReference type="InterPro" id="IPR001173">
    <property type="entry name" value="Glyco_trans_2-like"/>
</dbReference>
<dbReference type="PANTHER" id="PTHR43646">
    <property type="entry name" value="GLYCOSYLTRANSFERASE"/>
    <property type="match status" value="1"/>
</dbReference>